<feature type="transmembrane region" description="Helical" evidence="1">
    <location>
        <begin position="93"/>
        <end position="115"/>
    </location>
</feature>
<sequence length="284" mass="31736">MSDTSTPALPLQVLVEIIRNYEANYFAVLTLFAYDSVLLFSEESWISLEVSHLQGTMECPYNSVYSLEAEWFCILPISVLAGCSQSLANVIGLLYAINAAEITAALVAFIASGILSDALSRNSPPDLPSIGCWSSRVFTTSVELALIMIKFYLAISRVATTAKASEVSPGYRVKRTLTPMLWVFYRDGILFFVPVFAIQILGFSVTLAWNRNIWVDNLPWGAWLAVTYYICGTRLILHLRQADCSISDTTLSEKISTLQFHEFPPSEHVTLERTPSDERPIERK</sequence>
<accession>A0AAD5VZG4</accession>
<dbReference type="AlphaFoldDB" id="A0AAD5VZG4"/>
<comment type="caution">
    <text evidence="2">The sequence shown here is derived from an EMBL/GenBank/DDBJ whole genome shotgun (WGS) entry which is preliminary data.</text>
</comment>
<dbReference type="EMBL" id="JANIEX010000086">
    <property type="protein sequence ID" value="KAJ3573939.1"/>
    <property type="molecule type" value="Genomic_DNA"/>
</dbReference>
<feature type="transmembrane region" description="Helical" evidence="1">
    <location>
        <begin position="135"/>
        <end position="155"/>
    </location>
</feature>
<feature type="transmembrane region" description="Helical" evidence="1">
    <location>
        <begin position="189"/>
        <end position="208"/>
    </location>
</feature>
<dbReference type="Proteomes" id="UP001213000">
    <property type="component" value="Unassembled WGS sequence"/>
</dbReference>
<gene>
    <name evidence="2" type="ORF">NP233_g2116</name>
</gene>
<evidence type="ECO:0000256" key="1">
    <source>
        <dbReference type="SAM" id="Phobius"/>
    </source>
</evidence>
<proteinExistence type="predicted"/>
<keyword evidence="1" id="KW-0812">Transmembrane</keyword>
<evidence type="ECO:0000313" key="2">
    <source>
        <dbReference type="EMBL" id="KAJ3573939.1"/>
    </source>
</evidence>
<reference evidence="2" key="1">
    <citation type="submission" date="2022-07" db="EMBL/GenBank/DDBJ databases">
        <title>Genome Sequence of Leucocoprinus birnbaumii.</title>
        <authorList>
            <person name="Buettner E."/>
        </authorList>
    </citation>
    <scope>NUCLEOTIDE SEQUENCE</scope>
    <source>
        <strain evidence="2">VT141</strain>
    </source>
</reference>
<evidence type="ECO:0000313" key="3">
    <source>
        <dbReference type="Proteomes" id="UP001213000"/>
    </source>
</evidence>
<keyword evidence="3" id="KW-1185">Reference proteome</keyword>
<keyword evidence="1" id="KW-1133">Transmembrane helix</keyword>
<protein>
    <submittedName>
        <fullName evidence="2">Uncharacterized protein</fullName>
    </submittedName>
</protein>
<feature type="transmembrane region" description="Helical" evidence="1">
    <location>
        <begin position="220"/>
        <end position="237"/>
    </location>
</feature>
<organism evidence="2 3">
    <name type="scientific">Leucocoprinus birnbaumii</name>
    <dbReference type="NCBI Taxonomy" id="56174"/>
    <lineage>
        <taxon>Eukaryota</taxon>
        <taxon>Fungi</taxon>
        <taxon>Dikarya</taxon>
        <taxon>Basidiomycota</taxon>
        <taxon>Agaricomycotina</taxon>
        <taxon>Agaricomycetes</taxon>
        <taxon>Agaricomycetidae</taxon>
        <taxon>Agaricales</taxon>
        <taxon>Agaricineae</taxon>
        <taxon>Agaricaceae</taxon>
        <taxon>Leucocoprinus</taxon>
    </lineage>
</organism>
<keyword evidence="1" id="KW-0472">Membrane</keyword>
<name>A0AAD5VZG4_9AGAR</name>